<evidence type="ECO:0000256" key="1">
    <source>
        <dbReference type="SAM" id="MobiDB-lite"/>
    </source>
</evidence>
<accession>A0A7M7KWD4</accession>
<evidence type="ECO:0000313" key="3">
    <source>
        <dbReference type="Proteomes" id="UP000594260"/>
    </source>
</evidence>
<dbReference type="AlphaFoldDB" id="A0A7M7KWD4"/>
<sequence>MASWTPFTSTFNLTPLIVNQESVHSTSFPSTNLRYGRSRVTNVTEPKVVAQCVHMVPAGSDLVPGEGLVWTGRNFKGNPCFGLARTRGGYPGGWTPLNSSFQLVHLLNTPDRCVSMTCWQRDALLITSNLNASEDGANVSFERPGQLTSSDRGAGDAP</sequence>
<keyword evidence="3" id="KW-1185">Reference proteome</keyword>
<dbReference type="Proteomes" id="UP000594260">
    <property type="component" value="Unplaced"/>
</dbReference>
<dbReference type="GeneID" id="111254816"/>
<dbReference type="OrthoDB" id="10388365at2759"/>
<reference evidence="2" key="1">
    <citation type="submission" date="2021-01" db="UniProtKB">
        <authorList>
            <consortium name="EnsemblMetazoa"/>
        </authorList>
    </citation>
    <scope>IDENTIFICATION</scope>
</reference>
<dbReference type="KEGG" id="vde:111254816"/>
<organism evidence="2 3">
    <name type="scientific">Varroa destructor</name>
    <name type="common">Honeybee mite</name>
    <dbReference type="NCBI Taxonomy" id="109461"/>
    <lineage>
        <taxon>Eukaryota</taxon>
        <taxon>Metazoa</taxon>
        <taxon>Ecdysozoa</taxon>
        <taxon>Arthropoda</taxon>
        <taxon>Chelicerata</taxon>
        <taxon>Arachnida</taxon>
        <taxon>Acari</taxon>
        <taxon>Parasitiformes</taxon>
        <taxon>Mesostigmata</taxon>
        <taxon>Gamasina</taxon>
        <taxon>Dermanyssoidea</taxon>
        <taxon>Varroidae</taxon>
        <taxon>Varroa</taxon>
    </lineage>
</organism>
<name>A0A7M7KWD4_VARDE</name>
<proteinExistence type="predicted"/>
<protein>
    <submittedName>
        <fullName evidence="2">Uncharacterized protein</fullName>
    </submittedName>
</protein>
<dbReference type="InParanoid" id="A0A7M7KWD4"/>
<dbReference type="EnsemblMetazoa" id="XM_022816064">
    <property type="protein sequence ID" value="XP_022671799"/>
    <property type="gene ID" value="LOC111254816"/>
</dbReference>
<evidence type="ECO:0000313" key="2">
    <source>
        <dbReference type="EnsemblMetazoa" id="XP_022671799"/>
    </source>
</evidence>
<dbReference type="RefSeq" id="XP_022671799.1">
    <property type="nucleotide sequence ID" value="XM_022816064.1"/>
</dbReference>
<feature type="region of interest" description="Disordered" evidence="1">
    <location>
        <begin position="137"/>
        <end position="158"/>
    </location>
</feature>